<dbReference type="PANTHER" id="PTHR33445:SF1">
    <property type="entry name" value="ATP SYNTHASE SUBUNIT B"/>
    <property type="match status" value="1"/>
</dbReference>
<accession>A0A1H9KWH5</accession>
<sequence length="170" mass="19020">MEATYNLLVSLDWQTIVVQLINLGIQILLFKKFLYKPVMDILAKRQGLVDQPLKEAEEAKAKALDLKAQYETSLSRANDEADRIVKEATSTATKRSEKIVADAQSEAASIKRQAENDIEQQKKRAINDAKDEIGSMAMSIASKVIGREINEKDHENLVDEFIQNVGDTSI</sequence>
<dbReference type="GO" id="GO:0005886">
    <property type="term" value="C:plasma membrane"/>
    <property type="evidence" value="ECO:0007669"/>
    <property type="project" value="UniProtKB-SubCell"/>
</dbReference>
<evidence type="ECO:0000313" key="16">
    <source>
        <dbReference type="EMBL" id="SER03418.1"/>
    </source>
</evidence>
<dbReference type="Proteomes" id="UP000182584">
    <property type="component" value="Unassembled WGS sequence"/>
</dbReference>
<dbReference type="SUPFAM" id="SSF81573">
    <property type="entry name" value="F1F0 ATP synthase subunit B, membrane domain"/>
    <property type="match status" value="1"/>
</dbReference>
<dbReference type="GO" id="GO:0045259">
    <property type="term" value="C:proton-transporting ATP synthase complex"/>
    <property type="evidence" value="ECO:0007669"/>
    <property type="project" value="UniProtKB-KW"/>
</dbReference>
<dbReference type="PANTHER" id="PTHR33445">
    <property type="entry name" value="ATP SYNTHASE SUBUNIT B', CHLOROPLASTIC"/>
    <property type="match status" value="1"/>
</dbReference>
<dbReference type="HAMAP" id="MF_01398">
    <property type="entry name" value="ATP_synth_b_bprime"/>
    <property type="match status" value="1"/>
</dbReference>
<evidence type="ECO:0000256" key="10">
    <source>
        <dbReference type="ARBA" id="ARBA00023310"/>
    </source>
</evidence>
<protein>
    <recommendedName>
        <fullName evidence="13">ATP synthase subunit b</fullName>
    </recommendedName>
    <alternativeName>
        <fullName evidence="13">ATP synthase F(0) sector subunit b</fullName>
    </alternativeName>
    <alternativeName>
        <fullName evidence="13">ATPase subunit I</fullName>
    </alternativeName>
    <alternativeName>
        <fullName evidence="13">F-type ATPase subunit b</fullName>
        <shortName evidence="13">F-ATPase subunit b</shortName>
    </alternativeName>
</protein>
<keyword evidence="8 13" id="KW-0406">Ion transport</keyword>
<dbReference type="InterPro" id="IPR002146">
    <property type="entry name" value="ATP_synth_b/b'su_bac/chlpt"/>
</dbReference>
<keyword evidence="3 13" id="KW-1003">Cell membrane</keyword>
<keyword evidence="2 13" id="KW-0813">Transport</keyword>
<dbReference type="AlphaFoldDB" id="A0A1H9KWH5"/>
<dbReference type="GO" id="GO:0012505">
    <property type="term" value="C:endomembrane system"/>
    <property type="evidence" value="ECO:0007669"/>
    <property type="project" value="UniProtKB-SubCell"/>
</dbReference>
<evidence type="ECO:0000256" key="15">
    <source>
        <dbReference type="SAM" id="Coils"/>
    </source>
</evidence>
<dbReference type="InterPro" id="IPR050059">
    <property type="entry name" value="ATP_synthase_B_chain"/>
</dbReference>
<evidence type="ECO:0000256" key="2">
    <source>
        <dbReference type="ARBA" id="ARBA00022448"/>
    </source>
</evidence>
<reference evidence="16 17" key="1">
    <citation type="submission" date="2016-10" db="EMBL/GenBank/DDBJ databases">
        <authorList>
            <person name="de Groot N.N."/>
        </authorList>
    </citation>
    <scope>NUCLEOTIDE SEQUENCE [LARGE SCALE GENOMIC DNA]</scope>
    <source>
        <strain evidence="16 17">AR40</strain>
    </source>
</reference>
<dbReference type="GO" id="GO:0046933">
    <property type="term" value="F:proton-transporting ATP synthase activity, rotational mechanism"/>
    <property type="evidence" value="ECO:0007669"/>
    <property type="project" value="UniProtKB-UniRule"/>
</dbReference>
<comment type="subcellular location">
    <subcellularLocation>
        <location evidence="13">Cell membrane</location>
        <topology evidence="13">Single-pass membrane protein</topology>
    </subcellularLocation>
    <subcellularLocation>
        <location evidence="12">Endomembrane system</location>
        <topology evidence="12">Single-pass membrane protein</topology>
    </subcellularLocation>
</comment>
<comment type="function">
    <text evidence="13">Component of the F(0) channel, it forms part of the peripheral stalk, linking F(1) to F(0).</text>
</comment>
<dbReference type="eggNOG" id="COG0711">
    <property type="taxonomic scope" value="Bacteria"/>
</dbReference>
<dbReference type="Pfam" id="PF00430">
    <property type="entry name" value="ATP-synt_B"/>
    <property type="match status" value="1"/>
</dbReference>
<feature type="transmembrane region" description="Helical" evidence="13">
    <location>
        <begin position="16"/>
        <end position="35"/>
    </location>
</feature>
<evidence type="ECO:0000256" key="8">
    <source>
        <dbReference type="ARBA" id="ARBA00023065"/>
    </source>
</evidence>
<proteinExistence type="inferred from homology"/>
<keyword evidence="7 13" id="KW-1133">Transmembrane helix</keyword>
<evidence type="ECO:0000256" key="11">
    <source>
        <dbReference type="ARBA" id="ARBA00025198"/>
    </source>
</evidence>
<comment type="subunit">
    <text evidence="13">F-type ATPases have 2 components, F(1) - the catalytic core - and F(0) - the membrane proton channel. F(1) has five subunits: alpha(3), beta(3), gamma(1), delta(1), epsilon(1). F(0) has three main subunits: a(1), b(2) and c(10-14). The alpha and beta chains form an alternating ring which encloses part of the gamma chain. F(1) is attached to F(0) by a central stalk formed by the gamma and epsilon chains, while a peripheral stalk is formed by the delta and b chains.</text>
</comment>
<dbReference type="InterPro" id="IPR005864">
    <property type="entry name" value="ATP_synth_F0_bsu_bac"/>
</dbReference>
<dbReference type="GO" id="GO:0046961">
    <property type="term" value="F:proton-transporting ATPase activity, rotational mechanism"/>
    <property type="evidence" value="ECO:0007669"/>
    <property type="project" value="TreeGrafter"/>
</dbReference>
<comment type="similarity">
    <text evidence="1 13 14">Belongs to the ATPase B chain family.</text>
</comment>
<evidence type="ECO:0000256" key="5">
    <source>
        <dbReference type="ARBA" id="ARBA00022692"/>
    </source>
</evidence>
<dbReference type="EMBL" id="FOGJ01000001">
    <property type="protein sequence ID" value="SER03418.1"/>
    <property type="molecule type" value="Genomic_DNA"/>
</dbReference>
<dbReference type="OrthoDB" id="9795863at2"/>
<evidence type="ECO:0000313" key="17">
    <source>
        <dbReference type="Proteomes" id="UP000182584"/>
    </source>
</evidence>
<gene>
    <name evidence="13" type="primary">atpF</name>
    <name evidence="16" type="ORF">SAMN04487884_101192</name>
</gene>
<dbReference type="CDD" id="cd06503">
    <property type="entry name" value="ATP-synt_Fo_b"/>
    <property type="match status" value="1"/>
</dbReference>
<evidence type="ECO:0000256" key="4">
    <source>
        <dbReference type="ARBA" id="ARBA00022547"/>
    </source>
</evidence>
<evidence type="ECO:0000256" key="13">
    <source>
        <dbReference type="HAMAP-Rule" id="MF_01398"/>
    </source>
</evidence>
<evidence type="ECO:0000256" key="9">
    <source>
        <dbReference type="ARBA" id="ARBA00023136"/>
    </source>
</evidence>
<name>A0A1H9KWH5_BUTFI</name>
<keyword evidence="9 13" id="KW-0472">Membrane</keyword>
<keyword evidence="10 13" id="KW-0066">ATP synthesis</keyword>
<evidence type="ECO:0000256" key="3">
    <source>
        <dbReference type="ARBA" id="ARBA00022475"/>
    </source>
</evidence>
<evidence type="ECO:0000256" key="1">
    <source>
        <dbReference type="ARBA" id="ARBA00005513"/>
    </source>
</evidence>
<evidence type="ECO:0000256" key="12">
    <source>
        <dbReference type="ARBA" id="ARBA00037847"/>
    </source>
</evidence>
<dbReference type="NCBIfam" id="TIGR01144">
    <property type="entry name" value="ATP_synt_b"/>
    <property type="match status" value="1"/>
</dbReference>
<dbReference type="InterPro" id="IPR028987">
    <property type="entry name" value="ATP_synth_B-like_membr_sf"/>
</dbReference>
<evidence type="ECO:0000256" key="7">
    <source>
        <dbReference type="ARBA" id="ARBA00022989"/>
    </source>
</evidence>
<dbReference type="RefSeq" id="WP_022754109.1">
    <property type="nucleotide sequence ID" value="NZ_FOGJ01000001.1"/>
</dbReference>
<keyword evidence="15" id="KW-0175">Coiled coil</keyword>
<comment type="function">
    <text evidence="11 13">F(1)F(0) ATP synthase produces ATP from ADP in the presence of a proton or sodium gradient. F-type ATPases consist of two structural domains, F(1) containing the extramembraneous catalytic core and F(0) containing the membrane proton channel, linked together by a central stalk and a peripheral stalk. During catalysis, ATP synthesis in the catalytic domain of F(1) is coupled via a rotary mechanism of the central stalk subunits to proton translocation.</text>
</comment>
<keyword evidence="4 13" id="KW-0138">CF(0)</keyword>
<evidence type="ECO:0000256" key="6">
    <source>
        <dbReference type="ARBA" id="ARBA00022781"/>
    </source>
</evidence>
<organism evidence="16 17">
    <name type="scientific">Butyrivibrio fibrisolvens</name>
    <dbReference type="NCBI Taxonomy" id="831"/>
    <lineage>
        <taxon>Bacteria</taxon>
        <taxon>Bacillati</taxon>
        <taxon>Bacillota</taxon>
        <taxon>Clostridia</taxon>
        <taxon>Lachnospirales</taxon>
        <taxon>Lachnospiraceae</taxon>
        <taxon>Butyrivibrio</taxon>
    </lineage>
</organism>
<evidence type="ECO:0000256" key="14">
    <source>
        <dbReference type="RuleBase" id="RU003848"/>
    </source>
</evidence>
<keyword evidence="5 13" id="KW-0812">Transmembrane</keyword>
<feature type="coiled-coil region" evidence="15">
    <location>
        <begin position="53"/>
        <end position="120"/>
    </location>
</feature>
<keyword evidence="6 13" id="KW-0375">Hydrogen ion transport</keyword>